<evidence type="ECO:0000256" key="2">
    <source>
        <dbReference type="ARBA" id="ARBA00022723"/>
    </source>
</evidence>
<organism evidence="7 8">
    <name type="scientific">Haloactinomyces albus</name>
    <dbReference type="NCBI Taxonomy" id="1352928"/>
    <lineage>
        <taxon>Bacteria</taxon>
        <taxon>Bacillati</taxon>
        <taxon>Actinomycetota</taxon>
        <taxon>Actinomycetes</taxon>
        <taxon>Actinopolysporales</taxon>
        <taxon>Actinopolysporaceae</taxon>
        <taxon>Haloactinomyces</taxon>
    </lineage>
</organism>
<dbReference type="InterPro" id="IPR050129">
    <property type="entry name" value="Zn_alcohol_dh"/>
</dbReference>
<dbReference type="InterPro" id="IPR036291">
    <property type="entry name" value="NAD(P)-bd_dom_sf"/>
</dbReference>
<dbReference type="InterPro" id="IPR002328">
    <property type="entry name" value="ADH_Zn_CS"/>
</dbReference>
<dbReference type="InterPro" id="IPR013149">
    <property type="entry name" value="ADH-like_C"/>
</dbReference>
<evidence type="ECO:0000313" key="8">
    <source>
        <dbReference type="Proteomes" id="UP001180845"/>
    </source>
</evidence>
<dbReference type="GO" id="GO:0016491">
    <property type="term" value="F:oxidoreductase activity"/>
    <property type="evidence" value="ECO:0007669"/>
    <property type="project" value="UniProtKB-KW"/>
</dbReference>
<comment type="caution">
    <text evidence="7">The sequence shown here is derived from an EMBL/GenBank/DDBJ whole genome shotgun (WGS) entry which is preliminary data.</text>
</comment>
<dbReference type="Gene3D" id="3.90.180.10">
    <property type="entry name" value="Medium-chain alcohol dehydrogenases, catalytic domain"/>
    <property type="match status" value="1"/>
</dbReference>
<accession>A0AAE3ZHQ3</accession>
<dbReference type="Pfam" id="PF00107">
    <property type="entry name" value="ADH_zinc_N"/>
    <property type="match status" value="1"/>
</dbReference>
<dbReference type="PROSITE" id="PS00059">
    <property type="entry name" value="ADH_ZINC"/>
    <property type="match status" value="1"/>
</dbReference>
<gene>
    <name evidence="7" type="ORF">JOF55_004307</name>
</gene>
<keyword evidence="8" id="KW-1185">Reference proteome</keyword>
<comment type="cofactor">
    <cofactor evidence="1 5">
        <name>Zn(2+)</name>
        <dbReference type="ChEBI" id="CHEBI:29105"/>
    </cofactor>
</comment>
<dbReference type="SUPFAM" id="SSF50129">
    <property type="entry name" value="GroES-like"/>
    <property type="match status" value="1"/>
</dbReference>
<dbReference type="Pfam" id="PF08240">
    <property type="entry name" value="ADH_N"/>
    <property type="match status" value="1"/>
</dbReference>
<comment type="similarity">
    <text evidence="5">Belongs to the zinc-containing alcohol dehydrogenase family.</text>
</comment>
<proteinExistence type="inferred from homology"/>
<name>A0AAE3ZHQ3_9ACTN</name>
<evidence type="ECO:0000256" key="1">
    <source>
        <dbReference type="ARBA" id="ARBA00001947"/>
    </source>
</evidence>
<evidence type="ECO:0000256" key="3">
    <source>
        <dbReference type="ARBA" id="ARBA00022833"/>
    </source>
</evidence>
<dbReference type="SUPFAM" id="SSF51735">
    <property type="entry name" value="NAD(P)-binding Rossmann-fold domains"/>
    <property type="match status" value="1"/>
</dbReference>
<feature type="domain" description="Enoyl reductase (ER)" evidence="6">
    <location>
        <begin position="13"/>
        <end position="339"/>
    </location>
</feature>
<dbReference type="AlphaFoldDB" id="A0AAE3ZHQ3"/>
<dbReference type="SMART" id="SM00829">
    <property type="entry name" value="PKS_ER"/>
    <property type="match status" value="1"/>
</dbReference>
<dbReference type="GO" id="GO:0008270">
    <property type="term" value="F:zinc ion binding"/>
    <property type="evidence" value="ECO:0007669"/>
    <property type="project" value="InterPro"/>
</dbReference>
<evidence type="ECO:0000256" key="5">
    <source>
        <dbReference type="RuleBase" id="RU361277"/>
    </source>
</evidence>
<dbReference type="InterPro" id="IPR020843">
    <property type="entry name" value="ER"/>
</dbReference>
<keyword evidence="3 5" id="KW-0862">Zinc</keyword>
<dbReference type="PANTHER" id="PTHR43401">
    <property type="entry name" value="L-THREONINE 3-DEHYDROGENASE"/>
    <property type="match status" value="1"/>
</dbReference>
<protein>
    <submittedName>
        <fullName evidence="7">2-desacetyl-2-hydroxyethyl bacteriochlorophyllide A dehydrogenase</fullName>
    </submittedName>
</protein>
<keyword evidence="4" id="KW-0560">Oxidoreductase</keyword>
<dbReference type="Proteomes" id="UP001180845">
    <property type="component" value="Unassembled WGS sequence"/>
</dbReference>
<reference evidence="7" key="1">
    <citation type="submission" date="2023-07" db="EMBL/GenBank/DDBJ databases">
        <title>Sequencing the genomes of 1000 actinobacteria strains.</title>
        <authorList>
            <person name="Klenk H.-P."/>
        </authorList>
    </citation>
    <scope>NUCLEOTIDE SEQUENCE</scope>
    <source>
        <strain evidence="7">DSM 45977</strain>
    </source>
</reference>
<dbReference type="RefSeq" id="WP_310277363.1">
    <property type="nucleotide sequence ID" value="NZ_JAVDXW010000001.1"/>
</dbReference>
<dbReference type="InterPro" id="IPR013154">
    <property type="entry name" value="ADH-like_N"/>
</dbReference>
<evidence type="ECO:0000256" key="4">
    <source>
        <dbReference type="ARBA" id="ARBA00023002"/>
    </source>
</evidence>
<dbReference type="PANTHER" id="PTHR43401:SF5">
    <property type="entry name" value="ALCOHOL DEHYDROGENASE-RELATED"/>
    <property type="match status" value="1"/>
</dbReference>
<dbReference type="Gene3D" id="3.40.50.720">
    <property type="entry name" value="NAD(P)-binding Rossmann-like Domain"/>
    <property type="match status" value="1"/>
</dbReference>
<sequence length="341" mass="35531">MTGRGAPRAVLIDEPGKLRVVPDEPSAPGPGEALIEVAWSGICGSDREVFTGGRPEGFVRYPVIPGHEWSGTVAEVGAGVPAEIIGKPVVGEGFRSCRACAACRRGDNNLCAADYDETGFTRPGAWANHLTLPAHLLHVLPEAADLRKAAALEPAACTAAATLKLATVPGERVAVVGGGSLGLLATQLLAAVSPAELTLVHTRRDRADLAAACGATSLITSEEAEQHLGRYDAVLEAAGATGTADLATRLTRPGGRVALTGVPPHDRQPPSPAHLVVSQITVHTVFGAPPRAWTQAVRAFTSGVLDPGLIISRELELDEAPEALRLLDEERDKIVKILLHP</sequence>
<dbReference type="EMBL" id="JAVDXW010000001">
    <property type="protein sequence ID" value="MDR7304126.1"/>
    <property type="molecule type" value="Genomic_DNA"/>
</dbReference>
<evidence type="ECO:0000259" key="6">
    <source>
        <dbReference type="SMART" id="SM00829"/>
    </source>
</evidence>
<dbReference type="InterPro" id="IPR011032">
    <property type="entry name" value="GroES-like_sf"/>
</dbReference>
<keyword evidence="2 5" id="KW-0479">Metal-binding</keyword>
<evidence type="ECO:0000313" key="7">
    <source>
        <dbReference type="EMBL" id="MDR7304126.1"/>
    </source>
</evidence>